<accession>A0A6J4QKP1</accession>
<dbReference type="GO" id="GO:0016874">
    <property type="term" value="F:ligase activity"/>
    <property type="evidence" value="ECO:0007669"/>
    <property type="project" value="UniProtKB-KW"/>
</dbReference>
<feature type="compositionally biased region" description="Basic residues" evidence="1">
    <location>
        <begin position="66"/>
        <end position="78"/>
    </location>
</feature>
<feature type="compositionally biased region" description="Basic and acidic residues" evidence="1">
    <location>
        <begin position="135"/>
        <end position="153"/>
    </location>
</feature>
<dbReference type="AlphaFoldDB" id="A0A6J4QKP1"/>
<feature type="compositionally biased region" description="Gly residues" evidence="1">
    <location>
        <begin position="109"/>
        <end position="119"/>
    </location>
</feature>
<dbReference type="EMBL" id="CADCUW010000463">
    <property type="protein sequence ID" value="CAA9440102.1"/>
    <property type="molecule type" value="Genomic_DNA"/>
</dbReference>
<reference evidence="2" key="1">
    <citation type="submission" date="2020-02" db="EMBL/GenBank/DDBJ databases">
        <authorList>
            <person name="Meier V. D."/>
        </authorList>
    </citation>
    <scope>NUCLEOTIDE SEQUENCE</scope>
    <source>
        <strain evidence="2">AVDCRST_MAG01</strain>
    </source>
</reference>
<evidence type="ECO:0000313" key="2">
    <source>
        <dbReference type="EMBL" id="CAA9440102.1"/>
    </source>
</evidence>
<feature type="compositionally biased region" description="Basic and acidic residues" evidence="1">
    <location>
        <begin position="1"/>
        <end position="12"/>
    </location>
</feature>
<feature type="compositionally biased region" description="Basic residues" evidence="1">
    <location>
        <begin position="154"/>
        <end position="167"/>
    </location>
</feature>
<name>A0A6J4QKP1_9ACTN</name>
<proteinExistence type="predicted"/>
<evidence type="ECO:0000256" key="1">
    <source>
        <dbReference type="SAM" id="MobiDB-lite"/>
    </source>
</evidence>
<feature type="compositionally biased region" description="Basic residues" evidence="1">
    <location>
        <begin position="183"/>
        <end position="219"/>
    </location>
</feature>
<protein>
    <submittedName>
        <fullName evidence="2">Lipoate-protein ligase A</fullName>
    </submittedName>
</protein>
<gene>
    <name evidence="2" type="ORF">AVDCRST_MAG01-01-3573</name>
</gene>
<feature type="compositionally biased region" description="Basic residues" evidence="1">
    <location>
        <begin position="122"/>
        <end position="134"/>
    </location>
</feature>
<organism evidence="2">
    <name type="scientific">uncultured Rubrobacteraceae bacterium</name>
    <dbReference type="NCBI Taxonomy" id="349277"/>
    <lineage>
        <taxon>Bacteria</taxon>
        <taxon>Bacillati</taxon>
        <taxon>Actinomycetota</taxon>
        <taxon>Rubrobacteria</taxon>
        <taxon>Rubrobacterales</taxon>
        <taxon>Rubrobacteraceae</taxon>
        <taxon>environmental samples</taxon>
    </lineage>
</organism>
<feature type="region of interest" description="Disordered" evidence="1">
    <location>
        <begin position="1"/>
        <end position="237"/>
    </location>
</feature>
<feature type="compositionally biased region" description="Basic residues" evidence="1">
    <location>
        <begin position="28"/>
        <end position="56"/>
    </location>
</feature>
<feature type="compositionally biased region" description="Basic and acidic residues" evidence="1">
    <location>
        <begin position="220"/>
        <end position="237"/>
    </location>
</feature>
<sequence>DGLRLRQNDLRPGRGGPAAGDRLDHAVHPTRRRHPAGHLPPRLRRRRPGRQRRGLPRPRPVLGWGRNRRRHGNLRLLHHPAGEGGDRARHPRTLRRGGGAGARRVLPPGGRGRGGGGQGRVLPRRPQRSRRRVGERHEALRHRPEGDAPGDERRRHRARRRGGRPRPRAGEGLRRPRVALPSRQRRQRPPRRMRRPRRGVPRSLRRRSGGSLRRHARPARRGDDRGGPGERDRAPRL</sequence>
<feature type="non-terminal residue" evidence="2">
    <location>
        <position position="1"/>
    </location>
</feature>
<keyword evidence="2" id="KW-0436">Ligase</keyword>
<feature type="non-terminal residue" evidence="2">
    <location>
        <position position="237"/>
    </location>
</feature>